<proteinExistence type="inferred from homology"/>
<evidence type="ECO:0000256" key="1">
    <source>
        <dbReference type="ARBA" id="ARBA00038454"/>
    </source>
</evidence>
<dbReference type="GeneID" id="63692310"/>
<dbReference type="Gene3D" id="3.30.450.40">
    <property type="match status" value="1"/>
</dbReference>
<feature type="domain" description="GAF" evidence="2">
    <location>
        <begin position="111"/>
        <end position="194"/>
    </location>
</feature>
<dbReference type="AlphaFoldDB" id="M5FVK0"/>
<accession>M5FVK0</accession>
<dbReference type="InterPro" id="IPR029016">
    <property type="entry name" value="GAF-like_dom_sf"/>
</dbReference>
<name>M5FVK0_DACPD</name>
<sequence>MPNTEATRLPSSIANKADFYSLLCTQLQALLEGERSWITNLSNASALLFWAFRDSETWGQGEGAVNWCGFYLDSRLFPPSPAGTTTSSGEEKLKSAGKTILKLGPFQGRPACLLIPARPGGGLCSACCLQHQPVLVPDVHAYPGHIPCDGETNSEVVVPLLLGNRILGVLDLDCLRIAGFEQEDVRGLERVAEIVVGGCDWPEGR</sequence>
<organism evidence="3 4">
    <name type="scientific">Dacryopinax primogenitus (strain DJM 731)</name>
    <name type="common">Brown rot fungus</name>
    <dbReference type="NCBI Taxonomy" id="1858805"/>
    <lineage>
        <taxon>Eukaryota</taxon>
        <taxon>Fungi</taxon>
        <taxon>Dikarya</taxon>
        <taxon>Basidiomycota</taxon>
        <taxon>Agaricomycotina</taxon>
        <taxon>Dacrymycetes</taxon>
        <taxon>Dacrymycetales</taxon>
        <taxon>Dacrymycetaceae</taxon>
        <taxon>Dacryopinax</taxon>
    </lineage>
</organism>
<evidence type="ECO:0000259" key="2">
    <source>
        <dbReference type="Pfam" id="PF13185"/>
    </source>
</evidence>
<dbReference type="STRING" id="1858805.M5FVK0"/>
<protein>
    <submittedName>
        <fullName evidence="3">GAF domain-like protein</fullName>
    </submittedName>
</protein>
<dbReference type="GO" id="GO:0033745">
    <property type="term" value="F:L-methionine-(R)-S-oxide reductase activity"/>
    <property type="evidence" value="ECO:0007669"/>
    <property type="project" value="TreeGrafter"/>
</dbReference>
<evidence type="ECO:0000313" key="4">
    <source>
        <dbReference type="Proteomes" id="UP000030653"/>
    </source>
</evidence>
<dbReference type="OMA" id="FQGPIAC"/>
<dbReference type="GO" id="GO:0005829">
    <property type="term" value="C:cytosol"/>
    <property type="evidence" value="ECO:0007669"/>
    <property type="project" value="TreeGrafter"/>
</dbReference>
<dbReference type="RefSeq" id="XP_040628743.1">
    <property type="nucleotide sequence ID" value="XM_040777248.1"/>
</dbReference>
<evidence type="ECO:0000313" key="3">
    <source>
        <dbReference type="EMBL" id="EJU01846.1"/>
    </source>
</evidence>
<gene>
    <name evidence="3" type="ORF">DACRYDRAFT_94841</name>
</gene>
<dbReference type="HOGENOM" id="CLU_077738_1_0_1"/>
<dbReference type="PANTHER" id="PTHR21021:SF15">
    <property type="entry name" value="FREE METHIONINE-R-SULFOXIDE REDUCTASE"/>
    <property type="match status" value="1"/>
</dbReference>
<reference evidence="3 4" key="1">
    <citation type="journal article" date="2012" name="Science">
        <title>The Paleozoic origin of enzymatic lignin decomposition reconstructed from 31 fungal genomes.</title>
        <authorList>
            <person name="Floudas D."/>
            <person name="Binder M."/>
            <person name="Riley R."/>
            <person name="Barry K."/>
            <person name="Blanchette R.A."/>
            <person name="Henrissat B."/>
            <person name="Martinez A.T."/>
            <person name="Otillar R."/>
            <person name="Spatafora J.W."/>
            <person name="Yadav J.S."/>
            <person name="Aerts A."/>
            <person name="Benoit I."/>
            <person name="Boyd A."/>
            <person name="Carlson A."/>
            <person name="Copeland A."/>
            <person name="Coutinho P.M."/>
            <person name="de Vries R.P."/>
            <person name="Ferreira P."/>
            <person name="Findley K."/>
            <person name="Foster B."/>
            <person name="Gaskell J."/>
            <person name="Glotzer D."/>
            <person name="Gorecki P."/>
            <person name="Heitman J."/>
            <person name="Hesse C."/>
            <person name="Hori C."/>
            <person name="Igarashi K."/>
            <person name="Jurgens J.A."/>
            <person name="Kallen N."/>
            <person name="Kersten P."/>
            <person name="Kohler A."/>
            <person name="Kuees U."/>
            <person name="Kumar T.K.A."/>
            <person name="Kuo A."/>
            <person name="LaButti K."/>
            <person name="Larrondo L.F."/>
            <person name="Lindquist E."/>
            <person name="Ling A."/>
            <person name="Lombard V."/>
            <person name="Lucas S."/>
            <person name="Lundell T."/>
            <person name="Martin R."/>
            <person name="McLaughlin D.J."/>
            <person name="Morgenstern I."/>
            <person name="Morin E."/>
            <person name="Murat C."/>
            <person name="Nagy L.G."/>
            <person name="Nolan M."/>
            <person name="Ohm R.A."/>
            <person name="Patyshakuliyeva A."/>
            <person name="Rokas A."/>
            <person name="Ruiz-Duenas F.J."/>
            <person name="Sabat G."/>
            <person name="Salamov A."/>
            <person name="Samejima M."/>
            <person name="Schmutz J."/>
            <person name="Slot J.C."/>
            <person name="St John F."/>
            <person name="Stenlid J."/>
            <person name="Sun H."/>
            <person name="Sun S."/>
            <person name="Syed K."/>
            <person name="Tsang A."/>
            <person name="Wiebenga A."/>
            <person name="Young D."/>
            <person name="Pisabarro A."/>
            <person name="Eastwood D.C."/>
            <person name="Martin F."/>
            <person name="Cullen D."/>
            <person name="Grigoriev I.V."/>
            <person name="Hibbett D.S."/>
        </authorList>
    </citation>
    <scope>NUCLEOTIDE SEQUENCE [LARGE SCALE GENOMIC DNA]</scope>
    <source>
        <strain evidence="3 4">DJM-731 SS1</strain>
    </source>
</reference>
<comment type="similarity">
    <text evidence="1">Belongs to the free Met sulfoxide reductase family.</text>
</comment>
<dbReference type="InterPro" id="IPR051330">
    <property type="entry name" value="Phosphatase_reg/MetRdx"/>
</dbReference>
<dbReference type="InterPro" id="IPR003018">
    <property type="entry name" value="GAF"/>
</dbReference>
<dbReference type="SUPFAM" id="SSF55781">
    <property type="entry name" value="GAF domain-like"/>
    <property type="match status" value="1"/>
</dbReference>
<dbReference type="EMBL" id="JH795863">
    <property type="protein sequence ID" value="EJU01846.1"/>
    <property type="molecule type" value="Genomic_DNA"/>
</dbReference>
<keyword evidence="4" id="KW-1185">Reference proteome</keyword>
<dbReference type="Pfam" id="PF13185">
    <property type="entry name" value="GAF_2"/>
    <property type="match status" value="1"/>
</dbReference>
<dbReference type="OrthoDB" id="15735at2759"/>
<dbReference type="Proteomes" id="UP000030653">
    <property type="component" value="Unassembled WGS sequence"/>
</dbReference>
<dbReference type="PANTHER" id="PTHR21021">
    <property type="entry name" value="GAF/PUTATIVE CYTOSKELETAL PROTEIN"/>
    <property type="match status" value="1"/>
</dbReference>